<dbReference type="EMBL" id="BMGC01000022">
    <property type="protein sequence ID" value="GGB39099.1"/>
    <property type="molecule type" value="Genomic_DNA"/>
</dbReference>
<dbReference type="SUPFAM" id="SSF53901">
    <property type="entry name" value="Thiolase-like"/>
    <property type="match status" value="1"/>
</dbReference>
<sequence>MTTTVENMKEHNAILRDVAGYLPDERVSADYFAALVDDENLAGNVMFAAPAYRHHAAGGETSADMMLSAARVLTDRHGSDYFDDVSVVLTHSQLPEVPVRGCGGEVADRLGLRPETVLDVHNGGCAAFAHMIAIATALLRAAGGGTALLGLAQNSASQIFMQDQVRGKAQAAIPGDGAAAALVALDGAGSPVLGVATRSFGEYSADMTAVSAPTRKYWEAGTGQIHIGFTQAKIAKVLARGNRMVPAVAMEVADSIGIAPRDLDWLVTNQPNRTAPRQGIGWWLRTRRPPRRGRAFLRNWRDALELPESRHPDTFDECGNLFAVGVPLTLDAAVSDGRIHDGDVVMTSAFAHAGDFAAAAALRWGGRR</sequence>
<evidence type="ECO:0000313" key="5">
    <source>
        <dbReference type="Proteomes" id="UP000621454"/>
    </source>
</evidence>
<dbReference type="PANTHER" id="PTHR34069:SF2">
    <property type="entry name" value="BETA-KETOACYL-[ACYL-CARRIER-PROTEIN] SYNTHASE III"/>
    <property type="match status" value="1"/>
</dbReference>
<evidence type="ECO:0000256" key="2">
    <source>
        <dbReference type="ARBA" id="ARBA00023315"/>
    </source>
</evidence>
<dbReference type="InterPro" id="IPR016039">
    <property type="entry name" value="Thiolase-like"/>
</dbReference>
<dbReference type="Proteomes" id="UP000621454">
    <property type="component" value="Unassembled WGS sequence"/>
</dbReference>
<organism evidence="4 5">
    <name type="scientific">Gordonia jinhuaensis</name>
    <dbReference type="NCBI Taxonomy" id="1517702"/>
    <lineage>
        <taxon>Bacteria</taxon>
        <taxon>Bacillati</taxon>
        <taxon>Actinomycetota</taxon>
        <taxon>Actinomycetes</taxon>
        <taxon>Mycobacteriales</taxon>
        <taxon>Gordoniaceae</taxon>
        <taxon>Gordonia</taxon>
    </lineage>
</organism>
<dbReference type="RefSeq" id="WP_229742673.1">
    <property type="nucleotide sequence ID" value="NZ_BMGC01000022.1"/>
</dbReference>
<dbReference type="AlphaFoldDB" id="A0A916TCQ9"/>
<gene>
    <name evidence="4" type="ORF">GCM10011489_28490</name>
</gene>
<evidence type="ECO:0000313" key="4">
    <source>
        <dbReference type="EMBL" id="GGB39099.1"/>
    </source>
</evidence>
<reference evidence="4" key="2">
    <citation type="submission" date="2020-09" db="EMBL/GenBank/DDBJ databases">
        <authorList>
            <person name="Sun Q."/>
            <person name="Zhou Y."/>
        </authorList>
    </citation>
    <scope>NUCLEOTIDE SEQUENCE</scope>
    <source>
        <strain evidence="4">CGMCC 1.12827</strain>
    </source>
</reference>
<proteinExistence type="predicted"/>
<dbReference type="Gene3D" id="3.40.47.10">
    <property type="match status" value="1"/>
</dbReference>
<keyword evidence="2" id="KW-0012">Acyltransferase</keyword>
<dbReference type="GO" id="GO:0044550">
    <property type="term" value="P:secondary metabolite biosynthetic process"/>
    <property type="evidence" value="ECO:0007669"/>
    <property type="project" value="TreeGrafter"/>
</dbReference>
<name>A0A916TCQ9_9ACTN</name>
<reference evidence="4" key="1">
    <citation type="journal article" date="2014" name="Int. J. Syst. Evol. Microbiol.">
        <title>Complete genome sequence of Corynebacterium casei LMG S-19264T (=DSM 44701T), isolated from a smear-ripened cheese.</title>
        <authorList>
            <consortium name="US DOE Joint Genome Institute (JGI-PGF)"/>
            <person name="Walter F."/>
            <person name="Albersmeier A."/>
            <person name="Kalinowski J."/>
            <person name="Ruckert C."/>
        </authorList>
    </citation>
    <scope>NUCLEOTIDE SEQUENCE</scope>
    <source>
        <strain evidence="4">CGMCC 1.12827</strain>
    </source>
</reference>
<dbReference type="GO" id="GO:0016746">
    <property type="term" value="F:acyltransferase activity"/>
    <property type="evidence" value="ECO:0007669"/>
    <property type="project" value="UniProtKB-KW"/>
</dbReference>
<keyword evidence="1" id="KW-0808">Transferase</keyword>
<protein>
    <submittedName>
        <fullName evidence="4">3-oxoacyl-ACP synthase III</fullName>
    </submittedName>
</protein>
<dbReference type="InterPro" id="IPR013747">
    <property type="entry name" value="ACP_syn_III_C"/>
</dbReference>
<keyword evidence="5" id="KW-1185">Reference proteome</keyword>
<evidence type="ECO:0000259" key="3">
    <source>
        <dbReference type="Pfam" id="PF08541"/>
    </source>
</evidence>
<dbReference type="PANTHER" id="PTHR34069">
    <property type="entry name" value="3-OXOACYL-[ACYL-CARRIER-PROTEIN] SYNTHASE 3"/>
    <property type="match status" value="1"/>
</dbReference>
<dbReference type="Pfam" id="PF08541">
    <property type="entry name" value="ACP_syn_III_C"/>
    <property type="match status" value="1"/>
</dbReference>
<comment type="caution">
    <text evidence="4">The sequence shown here is derived from an EMBL/GenBank/DDBJ whole genome shotgun (WGS) entry which is preliminary data.</text>
</comment>
<accession>A0A916TCQ9</accession>
<evidence type="ECO:0000256" key="1">
    <source>
        <dbReference type="ARBA" id="ARBA00022679"/>
    </source>
</evidence>
<feature type="domain" description="Beta-ketoacyl-[acyl-carrier-protein] synthase III C-terminal" evidence="3">
    <location>
        <begin position="294"/>
        <end position="364"/>
    </location>
</feature>